<organism evidence="1 2">
    <name type="scientific">Brassica cretica</name>
    <name type="common">Mustard</name>
    <dbReference type="NCBI Taxonomy" id="69181"/>
    <lineage>
        <taxon>Eukaryota</taxon>
        <taxon>Viridiplantae</taxon>
        <taxon>Streptophyta</taxon>
        <taxon>Embryophyta</taxon>
        <taxon>Tracheophyta</taxon>
        <taxon>Spermatophyta</taxon>
        <taxon>Magnoliopsida</taxon>
        <taxon>eudicotyledons</taxon>
        <taxon>Gunneridae</taxon>
        <taxon>Pentapetalae</taxon>
        <taxon>rosids</taxon>
        <taxon>malvids</taxon>
        <taxon>Brassicales</taxon>
        <taxon>Brassicaceae</taxon>
        <taxon>Brassiceae</taxon>
        <taxon>Brassica</taxon>
    </lineage>
</organism>
<proteinExistence type="predicted"/>
<comment type="caution">
    <text evidence="1">The sequence shown here is derived from an EMBL/GenBank/DDBJ whole genome shotgun (WGS) entry which is preliminary data.</text>
</comment>
<evidence type="ECO:0000313" key="1">
    <source>
        <dbReference type="EMBL" id="KAF3535252.1"/>
    </source>
</evidence>
<accession>A0A8S9Q6H8</accession>
<dbReference type="EMBL" id="QGKX02001290">
    <property type="protein sequence ID" value="KAF3535252.1"/>
    <property type="molecule type" value="Genomic_DNA"/>
</dbReference>
<gene>
    <name evidence="1" type="ORF">F2Q69_00018785</name>
</gene>
<reference evidence="1" key="1">
    <citation type="submission" date="2019-12" db="EMBL/GenBank/DDBJ databases">
        <title>Genome sequencing and annotation of Brassica cretica.</title>
        <authorList>
            <person name="Studholme D.J."/>
            <person name="Sarris P."/>
        </authorList>
    </citation>
    <scope>NUCLEOTIDE SEQUENCE</scope>
    <source>
        <strain evidence="1">PFS-109/04</strain>
        <tissue evidence="1">Leaf</tissue>
    </source>
</reference>
<sequence>MFLVHFRPKSCAVEKEKSQSPLVAQENAVNVGVKAREKEKLQKLSVQQSDGAKYMSYLKISKKQHQIVTSMKQSGKSIQSRALNRILGNVNDLDVQPYGVFVEEEQKKLNAHWSVFP</sequence>
<dbReference type="PANTHER" id="PTHR13052">
    <property type="entry name" value="NFRKB-RELATED"/>
    <property type="match status" value="1"/>
</dbReference>
<dbReference type="PANTHER" id="PTHR13052:SF2">
    <property type="entry name" value="NUCLEAR FACTOR KAPPA-B-BINDING PROTEIN"/>
    <property type="match status" value="1"/>
</dbReference>
<evidence type="ECO:0000313" key="2">
    <source>
        <dbReference type="Proteomes" id="UP000712600"/>
    </source>
</evidence>
<dbReference type="AlphaFoldDB" id="A0A8S9Q6H8"/>
<dbReference type="GO" id="GO:0031011">
    <property type="term" value="C:Ino80 complex"/>
    <property type="evidence" value="ECO:0007669"/>
    <property type="project" value="InterPro"/>
</dbReference>
<dbReference type="InterPro" id="IPR024867">
    <property type="entry name" value="NFRKB"/>
</dbReference>
<dbReference type="Proteomes" id="UP000712600">
    <property type="component" value="Unassembled WGS sequence"/>
</dbReference>
<name>A0A8S9Q6H8_BRACR</name>
<protein>
    <submittedName>
        <fullName evidence="1">Uncharacterized protein</fullName>
    </submittedName>
</protein>